<dbReference type="PATRIC" id="fig|199.248.peg.349"/>
<protein>
    <submittedName>
        <fullName evidence="2">DJ-1/PfpI family protein (DUF4066 domain)</fullName>
    </submittedName>
</protein>
<dbReference type="SUPFAM" id="SSF52317">
    <property type="entry name" value="Class I glutamine amidotransferase-like"/>
    <property type="match status" value="1"/>
</dbReference>
<evidence type="ECO:0000313" key="3">
    <source>
        <dbReference type="Proteomes" id="UP000066049"/>
    </source>
</evidence>
<dbReference type="InterPro" id="IPR052158">
    <property type="entry name" value="INH-QAR"/>
</dbReference>
<dbReference type="InterPro" id="IPR002818">
    <property type="entry name" value="DJ-1/PfpI"/>
</dbReference>
<dbReference type="PANTHER" id="PTHR43130:SF15">
    <property type="entry name" value="THIJ_PFPI FAMILY PROTEIN (AFU_ORTHOLOGUE AFUA_5G14240)"/>
    <property type="match status" value="1"/>
</dbReference>
<dbReference type="PANTHER" id="PTHR43130">
    <property type="entry name" value="ARAC-FAMILY TRANSCRIPTIONAL REGULATOR"/>
    <property type="match status" value="1"/>
</dbReference>
<reference evidence="3" key="1">
    <citation type="submission" date="2015-08" db="EMBL/GenBank/DDBJ databases">
        <title>Comparative genomics of the Campylobacter concisus group.</title>
        <authorList>
            <person name="Miller W.G."/>
            <person name="Yee E."/>
            <person name="Chapman M.H."/>
            <person name="Huynh S."/>
            <person name="Bono J.L."/>
            <person name="On S.L.W."/>
            <person name="St Leger J."/>
            <person name="Foster G."/>
            <person name="Parker C.T."/>
        </authorList>
    </citation>
    <scope>NUCLEOTIDE SEQUENCE [LARGE SCALE GENOMIC DNA]</scope>
    <source>
        <strain evidence="3">ATCC 33237</strain>
    </source>
</reference>
<dbReference type="CDD" id="cd03139">
    <property type="entry name" value="GATase1_PfpI_2"/>
    <property type="match status" value="1"/>
</dbReference>
<organism evidence="2 3">
    <name type="scientific">Campylobacter concisus</name>
    <dbReference type="NCBI Taxonomy" id="199"/>
    <lineage>
        <taxon>Bacteria</taxon>
        <taxon>Pseudomonadati</taxon>
        <taxon>Campylobacterota</taxon>
        <taxon>Epsilonproteobacteria</taxon>
        <taxon>Campylobacterales</taxon>
        <taxon>Campylobacteraceae</taxon>
        <taxon>Campylobacter</taxon>
    </lineage>
</organism>
<dbReference type="KEGG" id="ccoc:CCON33237_0327"/>
<evidence type="ECO:0000313" key="2">
    <source>
        <dbReference type="EMBL" id="ALF47035.1"/>
    </source>
</evidence>
<name>A0A0M4SAE1_9BACT</name>
<proteinExistence type="predicted"/>
<dbReference type="Gene3D" id="3.40.50.880">
    <property type="match status" value="1"/>
</dbReference>
<dbReference type="InterPro" id="IPR029062">
    <property type="entry name" value="Class_I_gatase-like"/>
</dbReference>
<dbReference type="Pfam" id="PF01965">
    <property type="entry name" value="DJ-1_PfpI"/>
    <property type="match status" value="1"/>
</dbReference>
<accession>A0A0M4SAE1</accession>
<dbReference type="Proteomes" id="UP000066049">
    <property type="component" value="Chromosome"/>
</dbReference>
<gene>
    <name evidence="2" type="ORF">CCON33237_0327</name>
</gene>
<dbReference type="AlphaFoldDB" id="A0A0M4SAE1"/>
<evidence type="ECO:0000259" key="1">
    <source>
        <dbReference type="Pfam" id="PF01965"/>
    </source>
</evidence>
<feature type="domain" description="DJ-1/PfpI" evidence="1">
    <location>
        <begin position="40"/>
        <end position="197"/>
    </location>
</feature>
<sequence length="235" mass="26579">MLYKFSFLTQNTFLNLYFLKIELKYQKHFRSLIKGEAMDIYALIFDDYETLDLMGPVEFLARVPGMKISYVSFDGGMKRSKQGFFIKTKKLSKMPKESVLLLPGGQGTRALVNDSEFILKLKECVLASQICLSVCTGSALIARTGELDSLKATSNKRSLEWVKSCGKAVKWQERARWVRAGKFYTASGVAAGMDMVLGFIGDHFGKELAQNIATETEYNWQKSSKIDKFAKIYGY</sequence>
<dbReference type="EMBL" id="CP012541">
    <property type="protein sequence ID" value="ALF47035.1"/>
    <property type="molecule type" value="Genomic_DNA"/>
</dbReference>